<dbReference type="Pfam" id="PF08241">
    <property type="entry name" value="Methyltransf_11"/>
    <property type="match status" value="1"/>
</dbReference>
<dbReference type="RefSeq" id="WP_126915119.1">
    <property type="nucleotide sequence ID" value="NZ_CP034587.1"/>
</dbReference>
<dbReference type="Gene3D" id="3.40.50.150">
    <property type="entry name" value="Vaccinia Virus protein VP39"/>
    <property type="match status" value="1"/>
</dbReference>
<dbReference type="AlphaFoldDB" id="A0A3Q9FWR6"/>
<accession>A0A3Q9FWR6</accession>
<proteinExistence type="predicted"/>
<keyword evidence="2" id="KW-0489">Methyltransferase</keyword>
<dbReference type="InterPro" id="IPR029063">
    <property type="entry name" value="SAM-dependent_MTases_sf"/>
</dbReference>
<evidence type="ECO:0000259" key="1">
    <source>
        <dbReference type="Pfam" id="PF08241"/>
    </source>
</evidence>
<dbReference type="OrthoDB" id="65624at2"/>
<evidence type="ECO:0000313" key="3">
    <source>
        <dbReference type="Proteomes" id="UP000267900"/>
    </source>
</evidence>
<reference evidence="2 3" key="1">
    <citation type="submission" date="2018-12" db="EMBL/GenBank/DDBJ databases">
        <title>The whole draft genome of Streptomyce luteoverticillatus CGMCC 15060.</title>
        <authorList>
            <person name="Feng Z."/>
            <person name="Chen G."/>
            <person name="Zhang J."/>
            <person name="Zhu H."/>
            <person name="Yu X."/>
            <person name="Zhang W."/>
            <person name="Zhang X."/>
        </authorList>
    </citation>
    <scope>NUCLEOTIDE SEQUENCE [LARGE SCALE GENOMIC DNA]</scope>
    <source>
        <strain evidence="2 3">CGMCC 15060</strain>
    </source>
</reference>
<dbReference type="EMBL" id="CP034587">
    <property type="protein sequence ID" value="AZQ72600.1"/>
    <property type="molecule type" value="Genomic_DNA"/>
</dbReference>
<keyword evidence="2" id="KW-0808">Transferase</keyword>
<organism evidence="2 3">
    <name type="scientific">Streptomyces luteoverticillatus</name>
    <name type="common">Streptoverticillium luteoverticillatus</name>
    <dbReference type="NCBI Taxonomy" id="66425"/>
    <lineage>
        <taxon>Bacteria</taxon>
        <taxon>Bacillati</taxon>
        <taxon>Actinomycetota</taxon>
        <taxon>Actinomycetes</taxon>
        <taxon>Kitasatosporales</taxon>
        <taxon>Streptomycetaceae</taxon>
        <taxon>Streptomyces</taxon>
    </lineage>
</organism>
<sequence length="272" mass="29654">MTDTPIRHNADVTDRSLLSESAYKSGRDLSARQSLYQWQSPRYDLPGLIAEQLREIRGTVVDIGCGNGKFIRRLRNDRPDLRLLGLDISAGILAEVPGPVAVADASRLPLHDGGVNAALAMHMLYHVEDIPGAVGELGRVLADGGTVIASTNSDRDKSELDDLWQRASGDILGLDRGPSRISLSARFSLEEAPSLLGRVFDAVDVIELPGTITVTDPAPVIAHMASYRAWADQHEVPFDETIRHAEEIVAQHIEKHGQFEITCLGGLLVCRR</sequence>
<evidence type="ECO:0000313" key="2">
    <source>
        <dbReference type="EMBL" id="AZQ72600.1"/>
    </source>
</evidence>
<dbReference type="Proteomes" id="UP000267900">
    <property type="component" value="Chromosome"/>
</dbReference>
<name>A0A3Q9FWR6_STRLT</name>
<dbReference type="InterPro" id="IPR013216">
    <property type="entry name" value="Methyltransf_11"/>
</dbReference>
<dbReference type="GO" id="GO:0008757">
    <property type="term" value="F:S-adenosylmethionine-dependent methyltransferase activity"/>
    <property type="evidence" value="ECO:0007669"/>
    <property type="project" value="InterPro"/>
</dbReference>
<dbReference type="PANTHER" id="PTHR43591">
    <property type="entry name" value="METHYLTRANSFERASE"/>
    <property type="match status" value="1"/>
</dbReference>
<dbReference type="GO" id="GO:0032259">
    <property type="term" value="P:methylation"/>
    <property type="evidence" value="ECO:0007669"/>
    <property type="project" value="UniProtKB-KW"/>
</dbReference>
<dbReference type="SUPFAM" id="SSF53335">
    <property type="entry name" value="S-adenosyl-L-methionine-dependent methyltransferases"/>
    <property type="match status" value="1"/>
</dbReference>
<feature type="domain" description="Methyltransferase type 11" evidence="1">
    <location>
        <begin position="61"/>
        <end position="148"/>
    </location>
</feature>
<dbReference type="CDD" id="cd02440">
    <property type="entry name" value="AdoMet_MTases"/>
    <property type="match status" value="1"/>
</dbReference>
<gene>
    <name evidence="2" type="ORF">EKH77_16480</name>
</gene>
<keyword evidence="3" id="KW-1185">Reference proteome</keyword>
<protein>
    <submittedName>
        <fullName evidence="2">Class I SAM-dependent methyltransferase</fullName>
    </submittedName>
</protein>